<dbReference type="InterPro" id="IPR027417">
    <property type="entry name" value="P-loop_NTPase"/>
</dbReference>
<dbReference type="EMBL" id="QUNO01000013">
    <property type="protein sequence ID" value="REH39170.1"/>
    <property type="molecule type" value="Genomic_DNA"/>
</dbReference>
<keyword evidence="5" id="KW-0342">GTP-binding</keyword>
<dbReference type="GO" id="GO:0003924">
    <property type="term" value="F:GTPase activity"/>
    <property type="evidence" value="ECO:0007669"/>
    <property type="project" value="InterPro"/>
</dbReference>
<dbReference type="Proteomes" id="UP000256269">
    <property type="component" value="Unassembled WGS sequence"/>
</dbReference>
<keyword evidence="5" id="KW-0547">Nucleotide-binding</keyword>
<evidence type="ECO:0000256" key="7">
    <source>
        <dbReference type="ARBA" id="ARBA00031615"/>
    </source>
</evidence>
<dbReference type="Pfam" id="PF03144">
    <property type="entry name" value="GTP_EFTU_D2"/>
    <property type="match status" value="1"/>
</dbReference>
<dbReference type="Pfam" id="PF25461">
    <property type="entry name" value="Beta-barrel_SelB"/>
    <property type="match status" value="1"/>
</dbReference>
<dbReference type="RefSeq" id="WP_116178531.1">
    <property type="nucleotide sequence ID" value="NZ_CP144375.1"/>
</dbReference>
<protein>
    <recommendedName>
        <fullName evidence="2">Selenocysteine-specific elongation factor</fullName>
    </recommendedName>
    <alternativeName>
        <fullName evidence="7">SelB translation factor</fullName>
    </alternativeName>
</protein>
<dbReference type="GO" id="GO:0003723">
    <property type="term" value="F:RNA binding"/>
    <property type="evidence" value="ECO:0007669"/>
    <property type="project" value="InterPro"/>
</dbReference>
<sequence>MHVIATAGHVDHGKSTLVRALTGMEPDRWAEERRRGLTIDLGFAWTGDIAFVDVPGHERFVPNMLAGIGPVPAALLVVAADEGWMPQTAEHVAALDALGVRHGLLAVTKADRADPAPVRADVLNRLAGTSLAGIPSLPVSGQTGGGVPELLDALTRLASRLPTPDIAADVRLWVDRSFTIRGAGTVVTGTLAAGTIRVGDELALPDGRSVQVRGLQSLGTDRDVVTATARVAVNLRGMDREEIRRGEALLTPGAWRRTAEIDVRLRSPGKVHQNLVLHLGSAAVPVRVRLLDDVHARIALTTPLPLRTGDRGLLRDPGEHRIAAGFDVLEVWPPPLTRRGAAAARARELNRPLDHLAGRGFVPAADAAAMGWPDQGRRVSQWLVHPEHWRDLGDRAKETVSAWLAEHPLAAEMPAEALRRRLDLPSLELVPALIDRLGRAPEALPAAVEQGLRKVERDLAEAPFRAPEADQLHALGLGKRELAAAVRAGRLTQIADGVVLGPGVHDAAAKVLAGLPSPFTVSEARRALDTTRRVAVPLLEELDRTGRTRRLPDTRREVIGLPGGKPGTCPSPGR</sequence>
<reference evidence="9 10" key="1">
    <citation type="submission" date="2018-08" db="EMBL/GenBank/DDBJ databases">
        <title>Genomic Encyclopedia of Archaeal and Bacterial Type Strains, Phase II (KMG-II): from individual species to whole genera.</title>
        <authorList>
            <person name="Goeker M."/>
        </authorList>
    </citation>
    <scope>NUCLEOTIDE SEQUENCE [LARGE SCALE GENOMIC DNA]</scope>
    <source>
        <strain evidence="9 10">DSM 45791</strain>
    </source>
</reference>
<dbReference type="AlphaFoldDB" id="A0A3E0H6T3"/>
<dbReference type="InterPro" id="IPR015191">
    <property type="entry name" value="SelB_WHD4"/>
</dbReference>
<dbReference type="Gene3D" id="1.10.10.10">
    <property type="entry name" value="Winged helix-like DNA-binding domain superfamily/Winged helix DNA-binding domain"/>
    <property type="match status" value="1"/>
</dbReference>
<dbReference type="Pfam" id="PF09107">
    <property type="entry name" value="WHD_3rd_SelB"/>
    <property type="match status" value="1"/>
</dbReference>
<dbReference type="InterPro" id="IPR004535">
    <property type="entry name" value="Transl_elong_SelB"/>
</dbReference>
<dbReference type="InterPro" id="IPR036388">
    <property type="entry name" value="WH-like_DNA-bd_sf"/>
</dbReference>
<keyword evidence="3" id="KW-0963">Cytoplasm</keyword>
<dbReference type="GO" id="GO:0005737">
    <property type="term" value="C:cytoplasm"/>
    <property type="evidence" value="ECO:0007669"/>
    <property type="project" value="UniProtKB-SubCell"/>
</dbReference>
<evidence type="ECO:0000256" key="4">
    <source>
        <dbReference type="ARBA" id="ARBA00022917"/>
    </source>
</evidence>
<organism evidence="9 10">
    <name type="scientific">Kutzneria buriramensis</name>
    <dbReference type="NCBI Taxonomy" id="1045776"/>
    <lineage>
        <taxon>Bacteria</taxon>
        <taxon>Bacillati</taxon>
        <taxon>Actinomycetota</taxon>
        <taxon>Actinomycetes</taxon>
        <taxon>Pseudonocardiales</taxon>
        <taxon>Pseudonocardiaceae</taxon>
        <taxon>Kutzneria</taxon>
    </lineage>
</organism>
<dbReference type="InterPro" id="IPR036390">
    <property type="entry name" value="WH_DNA-bd_sf"/>
</dbReference>
<dbReference type="GO" id="GO:0003746">
    <property type="term" value="F:translation elongation factor activity"/>
    <property type="evidence" value="ECO:0007669"/>
    <property type="project" value="UniProtKB-KW"/>
</dbReference>
<dbReference type="NCBIfam" id="TIGR00475">
    <property type="entry name" value="selB"/>
    <property type="match status" value="1"/>
</dbReference>
<evidence type="ECO:0000259" key="8">
    <source>
        <dbReference type="PROSITE" id="PS51722"/>
    </source>
</evidence>
<evidence type="ECO:0000256" key="2">
    <source>
        <dbReference type="ARBA" id="ARBA00015953"/>
    </source>
</evidence>
<name>A0A3E0H6T3_9PSEU</name>
<comment type="function">
    <text evidence="6">Translation factor necessary for the incorporation of selenocysteine into proteins. It probably replaces EF-Tu for the insertion of selenocysteine directed by the UGA codon. SelB binds GTP and GDP.</text>
</comment>
<comment type="caution">
    <text evidence="9">The sequence shown here is derived from an EMBL/GenBank/DDBJ whole genome shotgun (WGS) entry which is preliminary data.</text>
</comment>
<dbReference type="SUPFAM" id="SSF50447">
    <property type="entry name" value="Translation proteins"/>
    <property type="match status" value="1"/>
</dbReference>
<evidence type="ECO:0000256" key="1">
    <source>
        <dbReference type="ARBA" id="ARBA00004496"/>
    </source>
</evidence>
<dbReference type="InterPro" id="IPR009000">
    <property type="entry name" value="Transl_B-barrel_sf"/>
</dbReference>
<feature type="domain" description="Tr-type G" evidence="8">
    <location>
        <begin position="1"/>
        <end position="163"/>
    </location>
</feature>
<dbReference type="Gene3D" id="3.40.50.300">
    <property type="entry name" value="P-loop containing nucleotide triphosphate hydrolases"/>
    <property type="match status" value="1"/>
</dbReference>
<keyword evidence="9" id="KW-0251">Elongation factor</keyword>
<dbReference type="PANTHER" id="PTHR43721:SF22">
    <property type="entry name" value="ELONGATION FACTOR TU, MITOCHONDRIAL"/>
    <property type="match status" value="1"/>
</dbReference>
<proteinExistence type="predicted"/>
<accession>A0A3E0H6T3</accession>
<comment type="subcellular location">
    <subcellularLocation>
        <location evidence="1">Cytoplasm</location>
    </subcellularLocation>
</comment>
<dbReference type="InterPro" id="IPR050055">
    <property type="entry name" value="EF-Tu_GTPase"/>
</dbReference>
<dbReference type="SUPFAM" id="SSF52540">
    <property type="entry name" value="P-loop containing nucleoside triphosphate hydrolases"/>
    <property type="match status" value="1"/>
</dbReference>
<dbReference type="PROSITE" id="PS51722">
    <property type="entry name" value="G_TR_2"/>
    <property type="match status" value="1"/>
</dbReference>
<evidence type="ECO:0000313" key="9">
    <source>
        <dbReference type="EMBL" id="REH39170.1"/>
    </source>
</evidence>
<dbReference type="GO" id="GO:0005525">
    <property type="term" value="F:GTP binding"/>
    <property type="evidence" value="ECO:0007669"/>
    <property type="project" value="UniProtKB-KW"/>
</dbReference>
<dbReference type="PANTHER" id="PTHR43721">
    <property type="entry name" value="ELONGATION FACTOR TU-RELATED"/>
    <property type="match status" value="1"/>
</dbReference>
<dbReference type="OrthoDB" id="9803139at2"/>
<keyword evidence="4" id="KW-0648">Protein biosynthesis</keyword>
<evidence type="ECO:0000313" key="10">
    <source>
        <dbReference type="Proteomes" id="UP000256269"/>
    </source>
</evidence>
<evidence type="ECO:0000256" key="6">
    <source>
        <dbReference type="ARBA" id="ARBA00025526"/>
    </source>
</evidence>
<dbReference type="InterPro" id="IPR000795">
    <property type="entry name" value="T_Tr_GTP-bd_dom"/>
</dbReference>
<dbReference type="Pfam" id="PF00009">
    <property type="entry name" value="GTP_EFTU"/>
    <property type="match status" value="1"/>
</dbReference>
<dbReference type="InterPro" id="IPR004161">
    <property type="entry name" value="EFTu-like_2"/>
</dbReference>
<evidence type="ECO:0000256" key="5">
    <source>
        <dbReference type="ARBA" id="ARBA00023134"/>
    </source>
</evidence>
<dbReference type="CDD" id="cd04171">
    <property type="entry name" value="SelB"/>
    <property type="match status" value="1"/>
</dbReference>
<gene>
    <name evidence="9" type="ORF">BCF44_11324</name>
</gene>
<dbReference type="SUPFAM" id="SSF46785">
    <property type="entry name" value="Winged helix' DNA-binding domain"/>
    <property type="match status" value="1"/>
</dbReference>
<dbReference type="Gene3D" id="2.40.30.10">
    <property type="entry name" value="Translation factors"/>
    <property type="match status" value="1"/>
</dbReference>
<keyword evidence="10" id="KW-1185">Reference proteome</keyword>
<dbReference type="GO" id="GO:0001514">
    <property type="term" value="P:selenocysteine incorporation"/>
    <property type="evidence" value="ECO:0007669"/>
    <property type="project" value="InterPro"/>
</dbReference>
<dbReference type="InterPro" id="IPR057335">
    <property type="entry name" value="Beta-barrel_SelB"/>
</dbReference>
<evidence type="ECO:0000256" key="3">
    <source>
        <dbReference type="ARBA" id="ARBA00022490"/>
    </source>
</evidence>